<keyword evidence="2" id="KW-0808">Transferase</keyword>
<dbReference type="PANTHER" id="PTHR12526:SF628">
    <property type="entry name" value="MANNOSYLGLUCOSYLGLYCERATE SYNTHASE"/>
    <property type="match status" value="1"/>
</dbReference>
<evidence type="ECO:0000313" key="2">
    <source>
        <dbReference type="EMBL" id="CUN24247.1"/>
    </source>
</evidence>
<sequence length="397" mass="45582">MKKKILFIMPSMFIGGAERSLLGLLGSIDYSNYEVSLFLYRHEGEFLELIPKEVQVLSVMPEYGTFDVPIKELLLSKKWKYGVARLWAKFSMKIHCIKEQENTGVWMAMQYISKSLLPLLPKIPGKYDIGISFLGVPDVLIERVDAKVKVAWNHTDYTVLNPNKKRDRELYSKIDYIASVSTPCTEKFVQIYPEFKDKAITIENLLDTNLLENQANEVREDLFPNKKGKVLLSVGRYSDAKNFDNVPDICKSILETGIKVTWYIIGYGGEEGLIQKRIKEANMEQNVILLGKKSNPYPYIKGCDLYIQPSRYEGKAVTVREAQILHKPVVITNFATSASQLQDGYDGIIVPMKNEECAMKIVELLKDEKRMNQLIDNTYKNDYSNRQELEKLYALIK</sequence>
<dbReference type="EC" id="2.4.1.52" evidence="2"/>
<evidence type="ECO:0000259" key="1">
    <source>
        <dbReference type="Pfam" id="PF00534"/>
    </source>
</evidence>
<dbReference type="PANTHER" id="PTHR12526">
    <property type="entry name" value="GLYCOSYLTRANSFERASE"/>
    <property type="match status" value="1"/>
</dbReference>
<reference evidence="2" key="1">
    <citation type="submission" date="2015-09" db="EMBL/GenBank/DDBJ databases">
        <authorList>
            <consortium name="Pathogen Informatics"/>
        </authorList>
    </citation>
    <scope>NUCLEOTIDE SEQUENCE [LARGE SCALE GENOMIC DNA]</scope>
    <source>
        <strain evidence="2">2789STDY5834961</strain>
    </source>
</reference>
<dbReference type="OrthoDB" id="9762705at2"/>
<dbReference type="EMBL" id="CYXO01000023">
    <property type="protein sequence ID" value="CUN24247.1"/>
    <property type="molecule type" value="Genomic_DNA"/>
</dbReference>
<name>A0A173VDH0_9FIRM</name>
<dbReference type="InterPro" id="IPR001296">
    <property type="entry name" value="Glyco_trans_1"/>
</dbReference>
<dbReference type="SUPFAM" id="SSF53756">
    <property type="entry name" value="UDP-Glycosyltransferase/glycogen phosphorylase"/>
    <property type="match status" value="1"/>
</dbReference>
<dbReference type="CDD" id="cd03811">
    <property type="entry name" value="GT4_GT28_WabH-like"/>
    <property type="match status" value="1"/>
</dbReference>
<proteinExistence type="predicted"/>
<dbReference type="Proteomes" id="UP000095597">
    <property type="component" value="Unassembled WGS sequence"/>
</dbReference>
<protein>
    <submittedName>
        <fullName evidence="2">Probable poly(Glycerol-phosphate) alpha-glucosyltransferase</fullName>
        <ecNumber evidence="2">2.4.1.52</ecNumber>
    </submittedName>
</protein>
<keyword evidence="2" id="KW-0328">Glycosyltransferase</keyword>
<accession>A0A173VDH0</accession>
<dbReference type="AlphaFoldDB" id="A0A173VDH0"/>
<dbReference type="GO" id="GO:0047265">
    <property type="term" value="F:poly(glycerol-phosphate) alpha-glucosyltransferase activity"/>
    <property type="evidence" value="ECO:0007669"/>
    <property type="project" value="UniProtKB-EC"/>
</dbReference>
<dbReference type="Pfam" id="PF00534">
    <property type="entry name" value="Glycos_transf_1"/>
    <property type="match status" value="1"/>
</dbReference>
<gene>
    <name evidence="2" type="primary">tagE_2</name>
    <name evidence="2" type="ORF">ERS852573_02784</name>
</gene>
<dbReference type="RefSeq" id="WP_055215203.1">
    <property type="nucleotide sequence ID" value="NZ_CYXO01000023.1"/>
</dbReference>
<feature type="domain" description="Glycosyl transferase family 1" evidence="1">
    <location>
        <begin position="217"/>
        <end position="380"/>
    </location>
</feature>
<organism evidence="2">
    <name type="scientific">Dorea longicatena</name>
    <dbReference type="NCBI Taxonomy" id="88431"/>
    <lineage>
        <taxon>Bacteria</taxon>
        <taxon>Bacillati</taxon>
        <taxon>Bacillota</taxon>
        <taxon>Clostridia</taxon>
        <taxon>Lachnospirales</taxon>
        <taxon>Lachnospiraceae</taxon>
        <taxon>Dorea</taxon>
    </lineage>
</organism>
<dbReference type="Gene3D" id="3.40.50.2000">
    <property type="entry name" value="Glycogen Phosphorylase B"/>
    <property type="match status" value="2"/>
</dbReference>